<dbReference type="EMBL" id="BIFR01000001">
    <property type="protein sequence ID" value="GCE12394.1"/>
    <property type="molecule type" value="Genomic_DNA"/>
</dbReference>
<keyword evidence="3" id="KW-1185">Reference proteome</keyword>
<dbReference type="Pfam" id="PF12867">
    <property type="entry name" value="DinB_2"/>
    <property type="match status" value="1"/>
</dbReference>
<dbReference type="Gene3D" id="1.20.120.450">
    <property type="entry name" value="dinb family like domain"/>
    <property type="match status" value="1"/>
</dbReference>
<name>A0A401ZZW2_9CHLR</name>
<organism evidence="2 3">
    <name type="scientific">Tengunoibacter tsumagoiensis</name>
    <dbReference type="NCBI Taxonomy" id="2014871"/>
    <lineage>
        <taxon>Bacteria</taxon>
        <taxon>Bacillati</taxon>
        <taxon>Chloroflexota</taxon>
        <taxon>Ktedonobacteria</taxon>
        <taxon>Ktedonobacterales</taxon>
        <taxon>Dictyobacteraceae</taxon>
        <taxon>Tengunoibacter</taxon>
    </lineage>
</organism>
<evidence type="ECO:0000313" key="3">
    <source>
        <dbReference type="Proteomes" id="UP000287352"/>
    </source>
</evidence>
<dbReference type="Proteomes" id="UP000287352">
    <property type="component" value="Unassembled WGS sequence"/>
</dbReference>
<dbReference type="SUPFAM" id="SSF109854">
    <property type="entry name" value="DinB/YfiT-like putative metalloenzymes"/>
    <property type="match status" value="1"/>
</dbReference>
<dbReference type="InterPro" id="IPR024775">
    <property type="entry name" value="DinB-like"/>
</dbReference>
<dbReference type="InterPro" id="IPR034660">
    <property type="entry name" value="DinB/YfiT-like"/>
</dbReference>
<protein>
    <recommendedName>
        <fullName evidence="1">DinB-like domain-containing protein</fullName>
    </recommendedName>
</protein>
<sequence length="169" mass="19869">MELFQVMSEHLRASAKGFLWAVEQVPEERLFLCPPNPRWLGEWTAARHVFHVLYYEQEKLLPFIKKSANIPSSTSIPNDEENAWRKTNQDIKSILSTFHSARENEVIPLLASFDEKMWDLSREEEAWGPISLRWIVTKAYQHTCQHTHDILQLALFWDCAAYKEMNPPE</sequence>
<feature type="domain" description="DinB-like" evidence="1">
    <location>
        <begin position="11"/>
        <end position="149"/>
    </location>
</feature>
<dbReference type="RefSeq" id="WP_126580023.1">
    <property type="nucleotide sequence ID" value="NZ_BIFR01000001.1"/>
</dbReference>
<gene>
    <name evidence="2" type="ORF">KTT_22530</name>
</gene>
<evidence type="ECO:0000313" key="2">
    <source>
        <dbReference type="EMBL" id="GCE12394.1"/>
    </source>
</evidence>
<reference evidence="3" key="1">
    <citation type="submission" date="2018-12" db="EMBL/GenBank/DDBJ databases">
        <title>Tengunoibacter tsumagoiensis gen. nov., sp. nov., Dictyobacter kobayashii sp. nov., D. alpinus sp. nov., and D. joshuensis sp. nov. and description of Dictyobacteraceae fam. nov. within the order Ktedonobacterales isolated from Tengu-no-mugimeshi.</title>
        <authorList>
            <person name="Wang C.M."/>
            <person name="Zheng Y."/>
            <person name="Sakai Y."/>
            <person name="Toyoda A."/>
            <person name="Minakuchi Y."/>
            <person name="Abe K."/>
            <person name="Yokota A."/>
            <person name="Yabe S."/>
        </authorList>
    </citation>
    <scope>NUCLEOTIDE SEQUENCE [LARGE SCALE GENOMIC DNA]</scope>
    <source>
        <strain evidence="3">Uno3</strain>
    </source>
</reference>
<accession>A0A401ZZW2</accession>
<proteinExistence type="predicted"/>
<comment type="caution">
    <text evidence="2">The sequence shown here is derived from an EMBL/GenBank/DDBJ whole genome shotgun (WGS) entry which is preliminary data.</text>
</comment>
<dbReference type="OrthoDB" id="9837625at2"/>
<evidence type="ECO:0000259" key="1">
    <source>
        <dbReference type="Pfam" id="PF12867"/>
    </source>
</evidence>
<dbReference type="AlphaFoldDB" id="A0A401ZZW2"/>